<reference evidence="8" key="1">
    <citation type="submission" date="2022-06" db="EMBL/GenBank/DDBJ databases">
        <title>Idiomarina rhizosphaerae M1R2S28.</title>
        <authorList>
            <person name="Sun J.-Q."/>
            <person name="Li L.-F."/>
        </authorList>
    </citation>
    <scope>NUCLEOTIDE SEQUENCE</scope>
    <source>
        <strain evidence="8">M1R2S28</strain>
    </source>
</reference>
<dbReference type="InterPro" id="IPR051791">
    <property type="entry name" value="Pra-immunoreactive"/>
</dbReference>
<dbReference type="Proteomes" id="UP001139474">
    <property type="component" value="Unassembled WGS sequence"/>
</dbReference>
<keyword evidence="3 6" id="KW-0812">Transmembrane</keyword>
<evidence type="ECO:0000256" key="4">
    <source>
        <dbReference type="ARBA" id="ARBA00022989"/>
    </source>
</evidence>
<sequence>MEDKKEYAKYAGFRIRFAAMLIDVVILVILFSIPVGFIYGQEYWQGEKLIYGFWDVLINYVIPAILTIFFWIKFLGTPGKMILNLRVVDEHTGGSLSIGKAIGRYFAYIPSALPIFLGFFWIAFSDKKQAWHDILAGTVVVRSESKGPFEFKSE</sequence>
<comment type="subcellular location">
    <subcellularLocation>
        <location evidence="1">Cell membrane</location>
        <topology evidence="1">Multi-pass membrane protein</topology>
    </subcellularLocation>
</comment>
<dbReference type="InterPro" id="IPR010432">
    <property type="entry name" value="RDD"/>
</dbReference>
<feature type="transmembrane region" description="Helical" evidence="6">
    <location>
        <begin position="20"/>
        <end position="39"/>
    </location>
</feature>
<name>A0A9X2JST1_9GAMM</name>
<feature type="transmembrane region" description="Helical" evidence="6">
    <location>
        <begin position="105"/>
        <end position="124"/>
    </location>
</feature>
<dbReference type="Pfam" id="PF06271">
    <property type="entry name" value="RDD"/>
    <property type="match status" value="1"/>
</dbReference>
<evidence type="ECO:0000256" key="6">
    <source>
        <dbReference type="SAM" id="Phobius"/>
    </source>
</evidence>
<dbReference type="AlphaFoldDB" id="A0A9X2JST1"/>
<proteinExistence type="predicted"/>
<evidence type="ECO:0000313" key="9">
    <source>
        <dbReference type="Proteomes" id="UP001139474"/>
    </source>
</evidence>
<dbReference type="PANTHER" id="PTHR36115">
    <property type="entry name" value="PROLINE-RICH ANTIGEN HOMOLOG-RELATED"/>
    <property type="match status" value="1"/>
</dbReference>
<dbReference type="RefSeq" id="WP_253619466.1">
    <property type="nucleotide sequence ID" value="NZ_JAMZDE010000007.1"/>
</dbReference>
<feature type="transmembrane region" description="Helical" evidence="6">
    <location>
        <begin position="51"/>
        <end position="72"/>
    </location>
</feature>
<keyword evidence="2" id="KW-1003">Cell membrane</keyword>
<evidence type="ECO:0000256" key="3">
    <source>
        <dbReference type="ARBA" id="ARBA00022692"/>
    </source>
</evidence>
<dbReference type="GO" id="GO:0005886">
    <property type="term" value="C:plasma membrane"/>
    <property type="evidence" value="ECO:0007669"/>
    <property type="project" value="UniProtKB-SubCell"/>
</dbReference>
<evidence type="ECO:0000313" key="8">
    <source>
        <dbReference type="EMBL" id="MCP1339569.1"/>
    </source>
</evidence>
<evidence type="ECO:0000256" key="5">
    <source>
        <dbReference type="ARBA" id="ARBA00023136"/>
    </source>
</evidence>
<dbReference type="EMBL" id="JAMZDE010000007">
    <property type="protein sequence ID" value="MCP1339569.1"/>
    <property type="molecule type" value="Genomic_DNA"/>
</dbReference>
<evidence type="ECO:0000256" key="2">
    <source>
        <dbReference type="ARBA" id="ARBA00022475"/>
    </source>
</evidence>
<organism evidence="8 9">
    <name type="scientific">Idiomarina rhizosphaerae</name>
    <dbReference type="NCBI Taxonomy" id="2961572"/>
    <lineage>
        <taxon>Bacteria</taxon>
        <taxon>Pseudomonadati</taxon>
        <taxon>Pseudomonadota</taxon>
        <taxon>Gammaproteobacteria</taxon>
        <taxon>Alteromonadales</taxon>
        <taxon>Idiomarinaceae</taxon>
        <taxon>Idiomarina</taxon>
    </lineage>
</organism>
<keyword evidence="9" id="KW-1185">Reference proteome</keyword>
<feature type="domain" description="RDD" evidence="7">
    <location>
        <begin position="10"/>
        <end position="137"/>
    </location>
</feature>
<gene>
    <name evidence="8" type="ORF">NJR55_08160</name>
</gene>
<keyword evidence="4 6" id="KW-1133">Transmembrane helix</keyword>
<accession>A0A9X2JST1</accession>
<evidence type="ECO:0000256" key="1">
    <source>
        <dbReference type="ARBA" id="ARBA00004651"/>
    </source>
</evidence>
<dbReference type="PANTHER" id="PTHR36115:SF4">
    <property type="entry name" value="MEMBRANE PROTEIN"/>
    <property type="match status" value="1"/>
</dbReference>
<keyword evidence="5 6" id="KW-0472">Membrane</keyword>
<evidence type="ECO:0000259" key="7">
    <source>
        <dbReference type="Pfam" id="PF06271"/>
    </source>
</evidence>
<protein>
    <submittedName>
        <fullName evidence="8">RDD family protein</fullName>
    </submittedName>
</protein>
<comment type="caution">
    <text evidence="8">The sequence shown here is derived from an EMBL/GenBank/DDBJ whole genome shotgun (WGS) entry which is preliminary data.</text>
</comment>